<proteinExistence type="predicted"/>
<evidence type="ECO:0000313" key="2">
    <source>
        <dbReference type="Proteomes" id="UP000281553"/>
    </source>
</evidence>
<dbReference type="EMBL" id="UYRU01000978">
    <property type="protein sequence ID" value="VDK30958.1"/>
    <property type="molecule type" value="Genomic_DNA"/>
</dbReference>
<name>A0A3P6QKQ6_DIBLA</name>
<sequence length="166" mass="18874">MVPKMCIEWTVFRGCYHRVSTAVCRSSSRWFSSKLKCRWRSEKPNKAEPHLRNRDIAIRLVIDVVDCLNPLFILSIASLAENVVQQRPVPQSEMHQRCFLPCQEAKLDVGRQEAMFSTGSQNKKVIRITAAKAVDAQCSLRGSVICPKAGVKDIKGNQLVRLQHKR</sequence>
<dbReference type="OrthoDB" id="6306147at2759"/>
<protein>
    <submittedName>
        <fullName evidence="1">Uncharacterized protein</fullName>
    </submittedName>
</protein>
<dbReference type="AlphaFoldDB" id="A0A3P6QKQ6"/>
<keyword evidence="2" id="KW-1185">Reference proteome</keyword>
<accession>A0A3P6QKQ6</accession>
<gene>
    <name evidence="1" type="ORF">DILT_LOCUS262</name>
</gene>
<evidence type="ECO:0000313" key="1">
    <source>
        <dbReference type="EMBL" id="VDK30958.1"/>
    </source>
</evidence>
<dbReference type="Proteomes" id="UP000281553">
    <property type="component" value="Unassembled WGS sequence"/>
</dbReference>
<reference evidence="1 2" key="1">
    <citation type="submission" date="2018-11" db="EMBL/GenBank/DDBJ databases">
        <authorList>
            <consortium name="Pathogen Informatics"/>
        </authorList>
    </citation>
    <scope>NUCLEOTIDE SEQUENCE [LARGE SCALE GENOMIC DNA]</scope>
</reference>
<organism evidence="1 2">
    <name type="scientific">Dibothriocephalus latus</name>
    <name type="common">Fish tapeworm</name>
    <name type="synonym">Diphyllobothrium latum</name>
    <dbReference type="NCBI Taxonomy" id="60516"/>
    <lineage>
        <taxon>Eukaryota</taxon>
        <taxon>Metazoa</taxon>
        <taxon>Spiralia</taxon>
        <taxon>Lophotrochozoa</taxon>
        <taxon>Platyhelminthes</taxon>
        <taxon>Cestoda</taxon>
        <taxon>Eucestoda</taxon>
        <taxon>Diphyllobothriidea</taxon>
        <taxon>Diphyllobothriidae</taxon>
        <taxon>Dibothriocephalus</taxon>
    </lineage>
</organism>